<name>A0ABR9XMF9_9SPHI</name>
<feature type="domain" description="Peptidase C39-like" evidence="2">
    <location>
        <begin position="56"/>
        <end position="151"/>
    </location>
</feature>
<feature type="signal peptide" evidence="1">
    <location>
        <begin position="1"/>
        <end position="21"/>
    </location>
</feature>
<evidence type="ECO:0000259" key="2">
    <source>
        <dbReference type="Pfam" id="PF13529"/>
    </source>
</evidence>
<sequence>MKTKIIKLVFLFMLISSFSFAQLSWPSSAWGEDQHVSLFSSIKQINWFYGNAMVSTEDVMAESWPALNAAQLGYNFTSTQDFENYVYNASGLTAIELYYIRQATVTIGSNNVQDAINANHPVLASHYSSTNGYSYVVIIGYDSAGYTYSDPVNGGLAYDTFSNFTDELEITGVI</sequence>
<reference evidence="3 4" key="1">
    <citation type="submission" date="2020-10" db="EMBL/GenBank/DDBJ databases">
        <title>Mucilaginibacter mali sp. nov., isolated from rhizosphere soil of apple orchard.</title>
        <authorList>
            <person name="Lee J.-S."/>
            <person name="Kim H.S."/>
            <person name="Kim J.-S."/>
        </authorList>
    </citation>
    <scope>NUCLEOTIDE SEQUENCE [LARGE SCALE GENOMIC DNA]</scope>
    <source>
        <strain evidence="3 4">KCTC 23157</strain>
    </source>
</reference>
<organism evidence="3 4">
    <name type="scientific">Mucilaginibacter boryungensis</name>
    <dbReference type="NCBI Taxonomy" id="768480"/>
    <lineage>
        <taxon>Bacteria</taxon>
        <taxon>Pseudomonadati</taxon>
        <taxon>Bacteroidota</taxon>
        <taxon>Sphingobacteriia</taxon>
        <taxon>Sphingobacteriales</taxon>
        <taxon>Sphingobacteriaceae</taxon>
        <taxon>Mucilaginibacter</taxon>
    </lineage>
</organism>
<dbReference type="RefSeq" id="WP_194107972.1">
    <property type="nucleotide sequence ID" value="NZ_JADFFM010000002.1"/>
</dbReference>
<gene>
    <name evidence="3" type="ORF">IRJ18_19565</name>
</gene>
<evidence type="ECO:0000256" key="1">
    <source>
        <dbReference type="SAM" id="SignalP"/>
    </source>
</evidence>
<feature type="chain" id="PRO_5045282928" evidence="1">
    <location>
        <begin position="22"/>
        <end position="174"/>
    </location>
</feature>
<accession>A0ABR9XMF9</accession>
<proteinExistence type="predicted"/>
<keyword evidence="4" id="KW-1185">Reference proteome</keyword>
<comment type="caution">
    <text evidence="3">The sequence shown here is derived from an EMBL/GenBank/DDBJ whole genome shotgun (WGS) entry which is preliminary data.</text>
</comment>
<dbReference type="InterPro" id="IPR039564">
    <property type="entry name" value="Peptidase_C39-like"/>
</dbReference>
<evidence type="ECO:0000313" key="3">
    <source>
        <dbReference type="EMBL" id="MBE9668577.1"/>
    </source>
</evidence>
<dbReference type="Pfam" id="PF13529">
    <property type="entry name" value="Peptidase_C39_2"/>
    <property type="match status" value="1"/>
</dbReference>
<evidence type="ECO:0000313" key="4">
    <source>
        <dbReference type="Proteomes" id="UP000632774"/>
    </source>
</evidence>
<keyword evidence="1" id="KW-0732">Signal</keyword>
<dbReference type="EMBL" id="JADFFM010000002">
    <property type="protein sequence ID" value="MBE9668577.1"/>
    <property type="molecule type" value="Genomic_DNA"/>
</dbReference>
<protein>
    <submittedName>
        <fullName evidence="3">C39 family peptidase</fullName>
    </submittedName>
</protein>
<dbReference type="Proteomes" id="UP000632774">
    <property type="component" value="Unassembled WGS sequence"/>
</dbReference>